<reference evidence="3" key="1">
    <citation type="submission" date="2024-06" db="EMBL/GenBank/DDBJ databases">
        <authorList>
            <consortium name="consrtm"/>
            <person name="Uemura M."/>
            <person name="Terahara T."/>
        </authorList>
    </citation>
    <scope>NUCLEOTIDE SEQUENCE</scope>
    <source>
        <strain evidence="3">KM77-8</strain>
    </source>
</reference>
<sequence>MWRQTSVHNALSHLDPYFDRKLYDRSQAEVLERTGDLERAEAAAWAAVIGAAVRDEADPARMPARDDGGRLPDRVPGPAALVRVADALAARSRRPPRSRPRRGPREPGPGREDPAAVNLVVYLAAFVFGMTSVLLFRRPRRATLADPLTLSTCAAIILGALVLVCAAPATLATVNSLTGITNFGAPLTYGMLCAYSCAVLVLLINWRGGSRERVRRMVLRSVAAYGLLVAVIVVLFLLADADTERLTDLDTYYANTPFMREMILLYLVGHSAAMLVMCAVCVKWGREVGGCCGPGCG</sequence>
<keyword evidence="2" id="KW-1133">Transmembrane helix</keyword>
<dbReference type="AlphaFoldDB" id="A0AAT9HUG9"/>
<feature type="compositionally biased region" description="Basic residues" evidence="1">
    <location>
        <begin position="91"/>
        <end position="102"/>
    </location>
</feature>
<feature type="compositionally biased region" description="Basic and acidic residues" evidence="1">
    <location>
        <begin position="103"/>
        <end position="112"/>
    </location>
</feature>
<accession>A0AAT9HUG9</accession>
<feature type="transmembrane region" description="Helical" evidence="2">
    <location>
        <begin position="263"/>
        <end position="282"/>
    </location>
</feature>
<feature type="region of interest" description="Disordered" evidence="1">
    <location>
        <begin position="90"/>
        <end position="112"/>
    </location>
</feature>
<feature type="transmembrane region" description="Helical" evidence="2">
    <location>
        <begin position="115"/>
        <end position="136"/>
    </location>
</feature>
<feature type="transmembrane region" description="Helical" evidence="2">
    <location>
        <begin position="218"/>
        <end position="239"/>
    </location>
</feature>
<keyword evidence="2" id="KW-0472">Membrane</keyword>
<protein>
    <submittedName>
        <fullName evidence="3">Uncharacterized protein</fullName>
    </submittedName>
</protein>
<feature type="transmembrane region" description="Helical" evidence="2">
    <location>
        <begin position="148"/>
        <end position="171"/>
    </location>
</feature>
<name>A0AAT9HUG9_9ACTN</name>
<organism evidence="3">
    <name type="scientific">Streptomyces haneummycinicus</name>
    <dbReference type="NCBI Taxonomy" id="3074435"/>
    <lineage>
        <taxon>Bacteria</taxon>
        <taxon>Bacillati</taxon>
        <taxon>Actinomycetota</taxon>
        <taxon>Actinomycetes</taxon>
        <taxon>Kitasatosporales</taxon>
        <taxon>Streptomycetaceae</taxon>
        <taxon>Streptomyces</taxon>
    </lineage>
</organism>
<reference evidence="3" key="2">
    <citation type="submission" date="2024-07" db="EMBL/GenBank/DDBJ databases">
        <title>Streptomyces haneummycinica sp. nov., a new antibiotic-producing actinobacterium isolated from marine sediment.</title>
        <authorList>
            <person name="Uemura M."/>
            <person name="Hamada M."/>
            <person name="Hirano S."/>
            <person name="Kobayashi K."/>
            <person name="Ohshiro T."/>
            <person name="Kobayashi T."/>
            <person name="Terahara T."/>
        </authorList>
    </citation>
    <scope>NUCLEOTIDE SEQUENCE</scope>
    <source>
        <strain evidence="3">KM77-8</strain>
    </source>
</reference>
<feature type="compositionally biased region" description="Basic and acidic residues" evidence="1">
    <location>
        <begin position="56"/>
        <end position="73"/>
    </location>
</feature>
<keyword evidence="2" id="KW-0812">Transmembrane</keyword>
<feature type="region of interest" description="Disordered" evidence="1">
    <location>
        <begin position="56"/>
        <end position="76"/>
    </location>
</feature>
<gene>
    <name evidence="3" type="ORF">SHKM778_76170</name>
</gene>
<feature type="transmembrane region" description="Helical" evidence="2">
    <location>
        <begin position="183"/>
        <end position="206"/>
    </location>
</feature>
<proteinExistence type="predicted"/>
<dbReference type="EMBL" id="AP035768">
    <property type="protein sequence ID" value="BFO21229.1"/>
    <property type="molecule type" value="Genomic_DNA"/>
</dbReference>
<evidence type="ECO:0000256" key="2">
    <source>
        <dbReference type="SAM" id="Phobius"/>
    </source>
</evidence>
<evidence type="ECO:0000313" key="3">
    <source>
        <dbReference type="EMBL" id="BFO21229.1"/>
    </source>
</evidence>
<evidence type="ECO:0000256" key="1">
    <source>
        <dbReference type="SAM" id="MobiDB-lite"/>
    </source>
</evidence>